<organism evidence="2 3">
    <name type="scientific">Parascaris equorum</name>
    <name type="common">Equine roundworm</name>
    <dbReference type="NCBI Taxonomy" id="6256"/>
    <lineage>
        <taxon>Eukaryota</taxon>
        <taxon>Metazoa</taxon>
        <taxon>Ecdysozoa</taxon>
        <taxon>Nematoda</taxon>
        <taxon>Chromadorea</taxon>
        <taxon>Rhabditida</taxon>
        <taxon>Spirurina</taxon>
        <taxon>Ascaridomorpha</taxon>
        <taxon>Ascaridoidea</taxon>
        <taxon>Ascarididae</taxon>
        <taxon>Parascaris</taxon>
    </lineage>
</organism>
<feature type="transmembrane region" description="Helical" evidence="1">
    <location>
        <begin position="21"/>
        <end position="40"/>
    </location>
</feature>
<keyword evidence="1" id="KW-0812">Transmembrane</keyword>
<sequence>MRILSPRIYNHKPWFNDCERLCRCEFITWLIGVFVAHSFFQRRGRGREGRGRL</sequence>
<dbReference type="Proteomes" id="UP000887564">
    <property type="component" value="Unplaced"/>
</dbReference>
<evidence type="ECO:0000313" key="3">
    <source>
        <dbReference type="WBParaSite" id="PEQ_0000401701-mRNA-1"/>
    </source>
</evidence>
<keyword evidence="2" id="KW-1185">Reference proteome</keyword>
<proteinExistence type="predicted"/>
<dbReference type="AlphaFoldDB" id="A0A914RGW0"/>
<accession>A0A914RGW0</accession>
<evidence type="ECO:0000313" key="2">
    <source>
        <dbReference type="Proteomes" id="UP000887564"/>
    </source>
</evidence>
<name>A0A914RGW0_PAREQ</name>
<protein>
    <submittedName>
        <fullName evidence="3">Uncharacterized protein</fullName>
    </submittedName>
</protein>
<reference evidence="3" key="1">
    <citation type="submission" date="2022-11" db="UniProtKB">
        <authorList>
            <consortium name="WormBaseParasite"/>
        </authorList>
    </citation>
    <scope>IDENTIFICATION</scope>
</reference>
<dbReference type="WBParaSite" id="PEQ_0000401701-mRNA-1">
    <property type="protein sequence ID" value="PEQ_0000401701-mRNA-1"/>
    <property type="gene ID" value="PEQ_0000401701"/>
</dbReference>
<keyword evidence="1" id="KW-1133">Transmembrane helix</keyword>
<keyword evidence="1" id="KW-0472">Membrane</keyword>
<evidence type="ECO:0000256" key="1">
    <source>
        <dbReference type="SAM" id="Phobius"/>
    </source>
</evidence>